<protein>
    <recommendedName>
        <fullName evidence="1">CCZ1/INTU/HSP4 first Longin domain-containing protein</fullName>
    </recommendedName>
</protein>
<organism evidence="2 3">
    <name type="scientific">Symbiodinium natans</name>
    <dbReference type="NCBI Taxonomy" id="878477"/>
    <lineage>
        <taxon>Eukaryota</taxon>
        <taxon>Sar</taxon>
        <taxon>Alveolata</taxon>
        <taxon>Dinophyceae</taxon>
        <taxon>Suessiales</taxon>
        <taxon>Symbiodiniaceae</taxon>
        <taxon>Symbiodinium</taxon>
    </lineage>
</organism>
<evidence type="ECO:0000313" key="3">
    <source>
        <dbReference type="Proteomes" id="UP000604046"/>
    </source>
</evidence>
<dbReference type="Proteomes" id="UP000604046">
    <property type="component" value="Unassembled WGS sequence"/>
</dbReference>
<evidence type="ECO:0000259" key="1">
    <source>
        <dbReference type="Pfam" id="PF19031"/>
    </source>
</evidence>
<accession>A0A812J6V0</accession>
<gene>
    <name evidence="2" type="ORF">SNAT2548_LOCUS5786</name>
</gene>
<sequence>MIEGLISFTAQFSGLQGPLRHIRTKQLAFSVLEVEPQIWMVLVMRHAMVNADSRGGEPKFDEESLPESTLQAYTCRIIAAPAYPSCPSSSECSVWFDIEVILRSGESKPDFPLRHNIYCRYGKAVDTSTMSTRGKIGRQAVAAYLQNPEDAIPEELLQEELADEEADMVTA</sequence>
<feature type="domain" description="CCZ1/INTU/HSP4 first Longin" evidence="1">
    <location>
        <begin position="1"/>
        <end position="47"/>
    </location>
</feature>
<comment type="caution">
    <text evidence="2">The sequence shown here is derived from an EMBL/GenBank/DDBJ whole genome shotgun (WGS) entry which is preliminary data.</text>
</comment>
<reference evidence="2" key="1">
    <citation type="submission" date="2021-02" db="EMBL/GenBank/DDBJ databases">
        <authorList>
            <person name="Dougan E. K."/>
            <person name="Rhodes N."/>
            <person name="Thang M."/>
            <person name="Chan C."/>
        </authorList>
    </citation>
    <scope>NUCLEOTIDE SEQUENCE</scope>
</reference>
<dbReference type="Pfam" id="PF19031">
    <property type="entry name" value="Intu_longin_1"/>
    <property type="match status" value="1"/>
</dbReference>
<proteinExistence type="predicted"/>
<dbReference type="AlphaFoldDB" id="A0A812J6V0"/>
<evidence type="ECO:0000313" key="2">
    <source>
        <dbReference type="EMBL" id="CAE7198900.1"/>
    </source>
</evidence>
<dbReference type="GO" id="GO:0016192">
    <property type="term" value="P:vesicle-mediated transport"/>
    <property type="evidence" value="ECO:0007669"/>
    <property type="project" value="InterPro"/>
</dbReference>
<keyword evidence="3" id="KW-1185">Reference proteome</keyword>
<dbReference type="EMBL" id="CAJNDS010000375">
    <property type="protein sequence ID" value="CAE7198900.1"/>
    <property type="molecule type" value="Genomic_DNA"/>
</dbReference>
<dbReference type="InterPro" id="IPR043987">
    <property type="entry name" value="CCZ1/INTU/HSP4_longin_1"/>
</dbReference>
<name>A0A812J6V0_9DINO</name>